<dbReference type="EMBL" id="CAKOFQ010007054">
    <property type="protein sequence ID" value="CAH1989000.1"/>
    <property type="molecule type" value="Genomic_DNA"/>
</dbReference>
<keyword evidence="3" id="KW-1185">Reference proteome</keyword>
<comment type="caution">
    <text evidence="2">The sequence shown here is derived from an EMBL/GenBank/DDBJ whole genome shotgun (WGS) entry which is preliminary data.</text>
</comment>
<proteinExistence type="predicted"/>
<evidence type="ECO:0000313" key="3">
    <source>
        <dbReference type="Proteomes" id="UP001152888"/>
    </source>
</evidence>
<name>A0A9P0L1U2_ACAOB</name>
<sequence>MAVVNSNYEFIMVDAGINGRISDGGVLNYTEFGRALSNKLLQNPEPRELPNSSVDTEDLASGTIVEGNWRTNGSATGLQAA</sequence>
<protein>
    <submittedName>
        <fullName evidence="2">Uncharacterized protein</fullName>
    </submittedName>
</protein>
<gene>
    <name evidence="2" type="ORF">ACAOBT_LOCUS18789</name>
</gene>
<dbReference type="Proteomes" id="UP001152888">
    <property type="component" value="Unassembled WGS sequence"/>
</dbReference>
<feature type="region of interest" description="Disordered" evidence="1">
    <location>
        <begin position="43"/>
        <end position="81"/>
    </location>
</feature>
<accession>A0A9P0L1U2</accession>
<organism evidence="2 3">
    <name type="scientific">Acanthoscelides obtectus</name>
    <name type="common">Bean weevil</name>
    <name type="synonym">Bruchus obtectus</name>
    <dbReference type="NCBI Taxonomy" id="200917"/>
    <lineage>
        <taxon>Eukaryota</taxon>
        <taxon>Metazoa</taxon>
        <taxon>Ecdysozoa</taxon>
        <taxon>Arthropoda</taxon>
        <taxon>Hexapoda</taxon>
        <taxon>Insecta</taxon>
        <taxon>Pterygota</taxon>
        <taxon>Neoptera</taxon>
        <taxon>Endopterygota</taxon>
        <taxon>Coleoptera</taxon>
        <taxon>Polyphaga</taxon>
        <taxon>Cucujiformia</taxon>
        <taxon>Chrysomeloidea</taxon>
        <taxon>Chrysomelidae</taxon>
        <taxon>Bruchinae</taxon>
        <taxon>Bruchini</taxon>
        <taxon>Acanthoscelides</taxon>
    </lineage>
</organism>
<evidence type="ECO:0000313" key="2">
    <source>
        <dbReference type="EMBL" id="CAH1989000.1"/>
    </source>
</evidence>
<reference evidence="2" key="1">
    <citation type="submission" date="2022-03" db="EMBL/GenBank/DDBJ databases">
        <authorList>
            <person name="Sayadi A."/>
        </authorList>
    </citation>
    <scope>NUCLEOTIDE SEQUENCE</scope>
</reference>
<evidence type="ECO:0000256" key="1">
    <source>
        <dbReference type="SAM" id="MobiDB-lite"/>
    </source>
</evidence>
<dbReference type="AlphaFoldDB" id="A0A9P0L1U2"/>
<feature type="compositionally biased region" description="Polar residues" evidence="1">
    <location>
        <begin position="69"/>
        <end position="81"/>
    </location>
</feature>